<dbReference type="EMBL" id="WNNK01000003">
    <property type="protein sequence ID" value="MUF03561.1"/>
    <property type="molecule type" value="Genomic_DNA"/>
</dbReference>
<dbReference type="Pfam" id="PF00126">
    <property type="entry name" value="HTH_1"/>
    <property type="match status" value="1"/>
</dbReference>
<dbReference type="AlphaFoldDB" id="A0A6I3W6P0"/>
<keyword evidence="4" id="KW-0804">Transcription</keyword>
<comment type="similarity">
    <text evidence="1">Belongs to the LysR transcriptional regulatory family.</text>
</comment>
<dbReference type="PRINTS" id="PR00039">
    <property type="entry name" value="HTHLYSR"/>
</dbReference>
<dbReference type="InterPro" id="IPR036388">
    <property type="entry name" value="WH-like_DNA-bd_sf"/>
</dbReference>
<feature type="domain" description="HTH lysR-type" evidence="5">
    <location>
        <begin position="5"/>
        <end position="62"/>
    </location>
</feature>
<evidence type="ECO:0000256" key="3">
    <source>
        <dbReference type="ARBA" id="ARBA00023125"/>
    </source>
</evidence>
<comment type="caution">
    <text evidence="6">The sequence shown here is derived from an EMBL/GenBank/DDBJ whole genome shotgun (WGS) entry which is preliminary data.</text>
</comment>
<reference evidence="6 7" key="1">
    <citation type="submission" date="2019-11" db="EMBL/GenBank/DDBJ databases">
        <title>Pseudomonas karstica sp. nov. and Pseudomonas spelaei sp. nov. from karst caves.</title>
        <authorList>
            <person name="Zeman M."/>
        </authorList>
    </citation>
    <scope>NUCLEOTIDE SEQUENCE [LARGE SCALE GENOMIC DNA]</scope>
    <source>
        <strain evidence="6 7">CCM 7893</strain>
    </source>
</reference>
<dbReference type="Proteomes" id="UP000438196">
    <property type="component" value="Unassembled WGS sequence"/>
</dbReference>
<keyword evidence="2" id="KW-0805">Transcription regulation</keyword>
<dbReference type="Gene3D" id="3.40.190.10">
    <property type="entry name" value="Periplasmic binding protein-like II"/>
    <property type="match status" value="2"/>
</dbReference>
<evidence type="ECO:0000313" key="7">
    <source>
        <dbReference type="Proteomes" id="UP000438196"/>
    </source>
</evidence>
<evidence type="ECO:0000256" key="2">
    <source>
        <dbReference type="ARBA" id="ARBA00023015"/>
    </source>
</evidence>
<keyword evidence="7" id="KW-1185">Reference proteome</keyword>
<dbReference type="RefSeq" id="WP_155581959.1">
    <property type="nucleotide sequence ID" value="NZ_JBHSTH010000038.1"/>
</dbReference>
<dbReference type="PANTHER" id="PTHR30579:SF7">
    <property type="entry name" value="HTH-TYPE TRANSCRIPTIONAL REGULATOR LRHA-RELATED"/>
    <property type="match status" value="1"/>
</dbReference>
<evidence type="ECO:0000313" key="6">
    <source>
        <dbReference type="EMBL" id="MUF03561.1"/>
    </source>
</evidence>
<dbReference type="InterPro" id="IPR000847">
    <property type="entry name" value="LysR_HTH_N"/>
</dbReference>
<dbReference type="GO" id="GO:0003677">
    <property type="term" value="F:DNA binding"/>
    <property type="evidence" value="ECO:0007669"/>
    <property type="project" value="UniProtKB-KW"/>
</dbReference>
<dbReference type="GO" id="GO:0003700">
    <property type="term" value="F:DNA-binding transcription factor activity"/>
    <property type="evidence" value="ECO:0007669"/>
    <property type="project" value="InterPro"/>
</dbReference>
<dbReference type="Gene3D" id="1.10.10.10">
    <property type="entry name" value="Winged helix-like DNA-binding domain superfamily/Winged helix DNA-binding domain"/>
    <property type="match status" value="1"/>
</dbReference>
<accession>A0A6I3W6P0</accession>
<dbReference type="SUPFAM" id="SSF46785">
    <property type="entry name" value="Winged helix' DNA-binding domain"/>
    <property type="match status" value="1"/>
</dbReference>
<sequence>MNQRLPIDVLRALQTVIETGSVTRAAERLHLSQSAVSWKIKRLEKQLDRPLIQRDGQRLVASEDGVQLLIHARRILEAHDAALAHFNPVQLQGCVRLGATEQVPMAELSSLLAQFSRQHRQLDVRIVIEQSHVLRQALMDGELDLALHQDFTHRIEARDQLLWTEHVHWCARPGWQPEADAGVRLITFGPGCFYRQLAQERLSALGIRWQVAVECGSVEGVVSAMAAGLGIGLLSSAHLDKLIEVYRPFEQRLPLPEVANVLRFGSENPEPRLQVLHDLLVQALRRG</sequence>
<dbReference type="InterPro" id="IPR036390">
    <property type="entry name" value="WH_DNA-bd_sf"/>
</dbReference>
<evidence type="ECO:0000259" key="5">
    <source>
        <dbReference type="PROSITE" id="PS50931"/>
    </source>
</evidence>
<dbReference type="OrthoDB" id="8679465at2"/>
<gene>
    <name evidence="6" type="ORF">GNF76_04395</name>
</gene>
<evidence type="ECO:0000256" key="1">
    <source>
        <dbReference type="ARBA" id="ARBA00009437"/>
    </source>
</evidence>
<dbReference type="PROSITE" id="PS50931">
    <property type="entry name" value="HTH_LYSR"/>
    <property type="match status" value="1"/>
</dbReference>
<name>A0A6I3W6P0_9PSED</name>
<dbReference type="SUPFAM" id="SSF53850">
    <property type="entry name" value="Periplasmic binding protein-like II"/>
    <property type="match status" value="1"/>
</dbReference>
<evidence type="ECO:0000256" key="4">
    <source>
        <dbReference type="ARBA" id="ARBA00023163"/>
    </source>
</evidence>
<proteinExistence type="inferred from homology"/>
<dbReference type="InterPro" id="IPR005119">
    <property type="entry name" value="LysR_subst-bd"/>
</dbReference>
<organism evidence="6 7">
    <name type="scientific">Pseudomonas spelaei</name>
    <dbReference type="NCBI Taxonomy" id="1055469"/>
    <lineage>
        <taxon>Bacteria</taxon>
        <taxon>Pseudomonadati</taxon>
        <taxon>Pseudomonadota</taxon>
        <taxon>Gammaproteobacteria</taxon>
        <taxon>Pseudomonadales</taxon>
        <taxon>Pseudomonadaceae</taxon>
        <taxon>Pseudomonas</taxon>
    </lineage>
</organism>
<dbReference type="Pfam" id="PF03466">
    <property type="entry name" value="LysR_substrate"/>
    <property type="match status" value="1"/>
</dbReference>
<dbReference type="CDD" id="cd05466">
    <property type="entry name" value="PBP2_LTTR_substrate"/>
    <property type="match status" value="1"/>
</dbReference>
<keyword evidence="3" id="KW-0238">DNA-binding</keyword>
<dbReference type="PANTHER" id="PTHR30579">
    <property type="entry name" value="TRANSCRIPTIONAL REGULATOR"/>
    <property type="match status" value="1"/>
</dbReference>
<protein>
    <submittedName>
        <fullName evidence="6">LysR family transcriptional regulator</fullName>
    </submittedName>
</protein>
<dbReference type="FunFam" id="1.10.10.10:FF:000001">
    <property type="entry name" value="LysR family transcriptional regulator"/>
    <property type="match status" value="1"/>
</dbReference>
<dbReference type="InterPro" id="IPR050176">
    <property type="entry name" value="LTTR"/>
</dbReference>